<keyword evidence="3" id="KW-1185">Reference proteome</keyword>
<sequence length="173" mass="20003">MHTSPTAGGQHQQRSAARSLLWPSSKNGIHLVLSYKNRNYQHDSDQQSRKRETSSRTQDSSIKAERGILKVFLVKWTVEVDKGCTSWMKCKEWQRFYCSLRVRRLPSQFEPRPWATRWDLYGPLPTCYVVATENFSPLEMETYSAATKYFASTAAPVDGKETKPPKQDSENFF</sequence>
<evidence type="ECO:0000256" key="1">
    <source>
        <dbReference type="SAM" id="MobiDB-lite"/>
    </source>
</evidence>
<evidence type="ECO:0000313" key="2">
    <source>
        <dbReference type="EMBL" id="GBM10326.1"/>
    </source>
</evidence>
<protein>
    <submittedName>
        <fullName evidence="2">Uncharacterized protein</fullName>
    </submittedName>
</protein>
<comment type="caution">
    <text evidence="2">The sequence shown here is derived from an EMBL/GenBank/DDBJ whole genome shotgun (WGS) entry which is preliminary data.</text>
</comment>
<feature type="region of interest" description="Disordered" evidence="1">
    <location>
        <begin position="40"/>
        <end position="61"/>
    </location>
</feature>
<accession>A0A4Y2D2I1</accession>
<reference evidence="2 3" key="1">
    <citation type="journal article" date="2019" name="Sci. Rep.">
        <title>Orb-weaving spider Araneus ventricosus genome elucidates the spidroin gene catalogue.</title>
        <authorList>
            <person name="Kono N."/>
            <person name="Nakamura H."/>
            <person name="Ohtoshi R."/>
            <person name="Moran D.A.P."/>
            <person name="Shinohara A."/>
            <person name="Yoshida Y."/>
            <person name="Fujiwara M."/>
            <person name="Mori M."/>
            <person name="Tomita M."/>
            <person name="Arakawa K."/>
        </authorList>
    </citation>
    <scope>NUCLEOTIDE SEQUENCE [LARGE SCALE GENOMIC DNA]</scope>
</reference>
<dbReference type="OrthoDB" id="10621001at2759"/>
<gene>
    <name evidence="2" type="ORF">AVEN_131066_1</name>
</gene>
<name>A0A4Y2D2I1_ARAVE</name>
<feature type="compositionally biased region" description="Basic and acidic residues" evidence="1">
    <location>
        <begin position="40"/>
        <end position="54"/>
    </location>
</feature>
<dbReference type="AlphaFoldDB" id="A0A4Y2D2I1"/>
<proteinExistence type="predicted"/>
<organism evidence="2 3">
    <name type="scientific">Araneus ventricosus</name>
    <name type="common">Orbweaver spider</name>
    <name type="synonym">Epeira ventricosa</name>
    <dbReference type="NCBI Taxonomy" id="182803"/>
    <lineage>
        <taxon>Eukaryota</taxon>
        <taxon>Metazoa</taxon>
        <taxon>Ecdysozoa</taxon>
        <taxon>Arthropoda</taxon>
        <taxon>Chelicerata</taxon>
        <taxon>Arachnida</taxon>
        <taxon>Araneae</taxon>
        <taxon>Araneomorphae</taxon>
        <taxon>Entelegynae</taxon>
        <taxon>Araneoidea</taxon>
        <taxon>Araneidae</taxon>
        <taxon>Araneus</taxon>
    </lineage>
</organism>
<dbReference type="Proteomes" id="UP000499080">
    <property type="component" value="Unassembled WGS sequence"/>
</dbReference>
<dbReference type="EMBL" id="BGPR01000284">
    <property type="protein sequence ID" value="GBM10326.1"/>
    <property type="molecule type" value="Genomic_DNA"/>
</dbReference>
<evidence type="ECO:0000313" key="3">
    <source>
        <dbReference type="Proteomes" id="UP000499080"/>
    </source>
</evidence>